<keyword evidence="1" id="KW-0175">Coiled coil</keyword>
<accession>A0ABU6QD42</accession>
<name>A0ABU6QD42_9FABA</name>
<dbReference type="Proteomes" id="UP001341840">
    <property type="component" value="Unassembled WGS sequence"/>
</dbReference>
<feature type="coiled-coil region" evidence="1">
    <location>
        <begin position="224"/>
        <end position="301"/>
    </location>
</feature>
<organism evidence="2 3">
    <name type="scientific">Stylosanthes scabra</name>
    <dbReference type="NCBI Taxonomy" id="79078"/>
    <lineage>
        <taxon>Eukaryota</taxon>
        <taxon>Viridiplantae</taxon>
        <taxon>Streptophyta</taxon>
        <taxon>Embryophyta</taxon>
        <taxon>Tracheophyta</taxon>
        <taxon>Spermatophyta</taxon>
        <taxon>Magnoliopsida</taxon>
        <taxon>eudicotyledons</taxon>
        <taxon>Gunneridae</taxon>
        <taxon>Pentapetalae</taxon>
        <taxon>rosids</taxon>
        <taxon>fabids</taxon>
        <taxon>Fabales</taxon>
        <taxon>Fabaceae</taxon>
        <taxon>Papilionoideae</taxon>
        <taxon>50 kb inversion clade</taxon>
        <taxon>dalbergioids sensu lato</taxon>
        <taxon>Dalbergieae</taxon>
        <taxon>Pterocarpus clade</taxon>
        <taxon>Stylosanthes</taxon>
    </lineage>
</organism>
<gene>
    <name evidence="2" type="ORF">PIB30_033848</name>
</gene>
<evidence type="ECO:0000313" key="3">
    <source>
        <dbReference type="Proteomes" id="UP001341840"/>
    </source>
</evidence>
<protein>
    <submittedName>
        <fullName evidence="2">Uncharacterized protein</fullName>
    </submittedName>
</protein>
<proteinExistence type="predicted"/>
<sequence length="369" mass="43018">MFVKVRSPEDEFPFYVDECLLERFPLYWYAEPVQILGMDEVDEESAMVIDFLDQYLCSKEPLSLNRVLKWEKEKEEDDRWLEELFFKLWSEKEVSTSNVVKTEQGVVVNQPAEKKRPINVKRRRAEDGTSDRGKVIDLTSSKCCGKEISLDEVKVFTENQRKLHGYLGAEDLSSVWSEHYPVTVVAEEHFQSKADFDLFESVGDVARAQFMQVCATRMLCMGRYEELRAKREAEQKKEESMDLKKNMERERQLQLAMEQVSLKEKEVLDLKTENKELKVKVQRFEKEKTNLESRIVELCGQKKEAETSKEDYGYEMLLVGFARAKEQAEFFFPEAKFDKLNPIKVVHNGTLVDDDEVDVEGGGDHNPEV</sequence>
<evidence type="ECO:0000256" key="1">
    <source>
        <dbReference type="SAM" id="Coils"/>
    </source>
</evidence>
<reference evidence="2 3" key="1">
    <citation type="journal article" date="2023" name="Plants (Basel)">
        <title>Bridging the Gap: Combining Genomics and Transcriptomics Approaches to Understand Stylosanthes scabra, an Orphan Legume from the Brazilian Caatinga.</title>
        <authorList>
            <person name="Ferreira-Neto J.R.C."/>
            <person name="da Silva M.D."/>
            <person name="Binneck E."/>
            <person name="de Melo N.F."/>
            <person name="da Silva R.H."/>
            <person name="de Melo A.L.T.M."/>
            <person name="Pandolfi V."/>
            <person name="Bustamante F.O."/>
            <person name="Brasileiro-Vidal A.C."/>
            <person name="Benko-Iseppon A.M."/>
        </authorList>
    </citation>
    <scope>NUCLEOTIDE SEQUENCE [LARGE SCALE GENOMIC DNA]</scope>
    <source>
        <tissue evidence="2">Leaves</tissue>
    </source>
</reference>
<comment type="caution">
    <text evidence="2">The sequence shown here is derived from an EMBL/GenBank/DDBJ whole genome shotgun (WGS) entry which is preliminary data.</text>
</comment>
<dbReference type="EMBL" id="JASCZI010000155">
    <property type="protein sequence ID" value="MED6109467.1"/>
    <property type="molecule type" value="Genomic_DNA"/>
</dbReference>
<evidence type="ECO:0000313" key="2">
    <source>
        <dbReference type="EMBL" id="MED6109467.1"/>
    </source>
</evidence>
<keyword evidence="3" id="KW-1185">Reference proteome</keyword>